<evidence type="ECO:0000256" key="6">
    <source>
        <dbReference type="PROSITE-ProRule" id="PRU00239"/>
    </source>
</evidence>
<dbReference type="SUPFAM" id="SSF49758">
    <property type="entry name" value="Calpain large subunit, middle domain (domain III)"/>
    <property type="match status" value="1"/>
</dbReference>
<dbReference type="InterPro" id="IPR000008">
    <property type="entry name" value="C2_dom"/>
</dbReference>
<dbReference type="InterPro" id="IPR001300">
    <property type="entry name" value="Peptidase_C2_calpain_cat"/>
</dbReference>
<evidence type="ECO:0000256" key="2">
    <source>
        <dbReference type="ARBA" id="ARBA00022670"/>
    </source>
</evidence>
<evidence type="ECO:0000256" key="5">
    <source>
        <dbReference type="PIRSR" id="PIRSR622684-1"/>
    </source>
</evidence>
<dbReference type="EMBL" id="QEAP01000026">
    <property type="protein sequence ID" value="TPX77222.1"/>
    <property type="molecule type" value="Genomic_DNA"/>
</dbReference>
<proteinExistence type="inferred from homology"/>
<dbReference type="CDD" id="cd00044">
    <property type="entry name" value="CysPc"/>
    <property type="match status" value="1"/>
</dbReference>
<name>A0A507FLU4_9FUNG</name>
<comment type="caution">
    <text evidence="6">Lacks conserved residue(s) required for the propagation of feature annotation.</text>
</comment>
<dbReference type="Gene3D" id="2.60.40.150">
    <property type="entry name" value="C2 domain"/>
    <property type="match status" value="1"/>
</dbReference>
<dbReference type="Gene3D" id="3.90.70.10">
    <property type="entry name" value="Cysteine proteinases"/>
    <property type="match status" value="1"/>
</dbReference>
<dbReference type="InterPro" id="IPR035892">
    <property type="entry name" value="C2_domain_sf"/>
</dbReference>
<evidence type="ECO:0000256" key="3">
    <source>
        <dbReference type="ARBA" id="ARBA00022801"/>
    </source>
</evidence>
<comment type="similarity">
    <text evidence="1">Belongs to the peptidase C2 family.</text>
</comment>
<dbReference type="PANTHER" id="PTHR10183:SF379">
    <property type="entry name" value="CALPAIN-5"/>
    <property type="match status" value="1"/>
</dbReference>
<feature type="domain" description="Calpain catalytic" evidence="8">
    <location>
        <begin position="26"/>
        <end position="385"/>
    </location>
</feature>
<dbReference type="PANTHER" id="PTHR10183">
    <property type="entry name" value="CALPAIN"/>
    <property type="match status" value="1"/>
</dbReference>
<feature type="domain" description="C2" evidence="7">
    <location>
        <begin position="678"/>
        <end position="829"/>
    </location>
</feature>
<dbReference type="Proteomes" id="UP000320333">
    <property type="component" value="Unassembled WGS sequence"/>
</dbReference>
<dbReference type="SMART" id="SM00230">
    <property type="entry name" value="CysPc"/>
    <property type="match status" value="1"/>
</dbReference>
<evidence type="ECO:0000313" key="9">
    <source>
        <dbReference type="EMBL" id="TPX77222.1"/>
    </source>
</evidence>
<feature type="active site" evidence="5">
    <location>
        <position position="320"/>
    </location>
</feature>
<dbReference type="InterPro" id="IPR038765">
    <property type="entry name" value="Papain-like_cys_pep_sf"/>
</dbReference>
<evidence type="ECO:0000313" key="10">
    <source>
        <dbReference type="Proteomes" id="UP000320333"/>
    </source>
</evidence>
<dbReference type="PROSITE" id="PS50004">
    <property type="entry name" value="C2"/>
    <property type="match status" value="1"/>
</dbReference>
<keyword evidence="4" id="KW-0788">Thiol protease</keyword>
<evidence type="ECO:0000259" key="7">
    <source>
        <dbReference type="PROSITE" id="PS50004"/>
    </source>
</evidence>
<keyword evidence="10" id="KW-1185">Reference proteome</keyword>
<dbReference type="PRINTS" id="PR00704">
    <property type="entry name" value="CALPAIN"/>
</dbReference>
<evidence type="ECO:0008006" key="11">
    <source>
        <dbReference type="Google" id="ProtNLM"/>
    </source>
</evidence>
<evidence type="ECO:0000256" key="4">
    <source>
        <dbReference type="ARBA" id="ARBA00022807"/>
    </source>
</evidence>
<keyword evidence="2" id="KW-0645">Protease</keyword>
<dbReference type="InterPro" id="IPR022684">
    <property type="entry name" value="Calpain_cysteine_protease"/>
</dbReference>
<dbReference type="OrthoDB" id="167576at2759"/>
<accession>A0A507FLU4</accession>
<dbReference type="AlphaFoldDB" id="A0A507FLU4"/>
<dbReference type="CDD" id="cd00030">
    <property type="entry name" value="C2"/>
    <property type="match status" value="1"/>
</dbReference>
<dbReference type="InterPro" id="IPR036213">
    <property type="entry name" value="Calpain_III_sf"/>
</dbReference>
<dbReference type="SMART" id="SM00720">
    <property type="entry name" value="calpain_III"/>
    <property type="match status" value="1"/>
</dbReference>
<dbReference type="SUPFAM" id="SSF49562">
    <property type="entry name" value="C2 domain (Calcium/lipid-binding domain, CaLB)"/>
    <property type="match status" value="1"/>
</dbReference>
<dbReference type="SUPFAM" id="SSF54001">
    <property type="entry name" value="Cysteine proteinases"/>
    <property type="match status" value="1"/>
</dbReference>
<sequence>MTGPHHCFNSQDYAKLFSQHARARQRFTDNTFLPNDQSLFGQNKAAMPPGCDIVWTRACELAAAPCLFDRSSVAASVTPGAMGSHWLVSAVAALTIHPALIARVVPDAADQDWVNNLDARKRGSYYNGYHKSPDLHPGIFRFRFFQFGEWVEVVVDDYLPCTREGELIYARSLNRSEFWISLLEKAYAKLHGSYAAISTGSPSSAFLDLSGNVPECVEIGSDEYYSEFTSPEASTTATAGTQESVQVHSKLFEFMAKELGNKSMISCSMQQRGQQGALGFASNNVGLIYGHSYAVMDIVCIKVRLSNMRKRPVNLVKLRNPAHLPDQQSGGGFTGAWSLWSQDWQLVTRRDVKKLGLLAGDDGSFFMSFQDFTDYFTSIIICRQVEQYGDGEAWQFYSEWSNAAQTSGGSIRNPSTFPQNPQFLIHVSEPTQVIINVIQNDLFFPPTPTQATSSSNAIATLKSMFTPVEASTCRRSSTIFNYSKETERRALNSIGFTILKVEENRKFRVHQLSYEVTAIIPYTQSREIFSRLRMEPGRYVLFPTTLNTGEEGEFLLRVMACHTGATTRPKSHTLQVSPLLKHGPTPPTGAIRALDKALTKSASFLSGSYSTLPASLANCGWMAPIGVFRVELVQCDRIQCRNKPSGVFMLGGGCAMEFFGVLKFVDGVVEGRKLKESVLNEPVPPVPPPPAAPSNTLEWIQSVLSASLPSTSVVPPAAEPVSVVSESENETRKRIMASNNSLLHRHVHRVVSTRMVGGGGGIALADPVWNESFMWPVRRPREASLLIEIWSRFKVRGQVGFSFGDTLLGSVAVQVEEFVGRDRQDRAWEIRVPLDAAQQKTSSSEKITLDEGTLLLRVKFESTAVNL</sequence>
<dbReference type="Gene3D" id="2.60.120.380">
    <property type="match status" value="1"/>
</dbReference>
<comment type="caution">
    <text evidence="9">The sequence shown here is derived from an EMBL/GenBank/DDBJ whole genome shotgun (WGS) entry which is preliminary data.</text>
</comment>
<dbReference type="Pfam" id="PF00168">
    <property type="entry name" value="C2"/>
    <property type="match status" value="1"/>
</dbReference>
<gene>
    <name evidence="9" type="ORF">CcCBS67573_g01535</name>
</gene>
<dbReference type="STRING" id="246404.A0A507FLU4"/>
<organism evidence="9 10">
    <name type="scientific">Chytriomyces confervae</name>
    <dbReference type="NCBI Taxonomy" id="246404"/>
    <lineage>
        <taxon>Eukaryota</taxon>
        <taxon>Fungi</taxon>
        <taxon>Fungi incertae sedis</taxon>
        <taxon>Chytridiomycota</taxon>
        <taxon>Chytridiomycota incertae sedis</taxon>
        <taxon>Chytridiomycetes</taxon>
        <taxon>Chytridiales</taxon>
        <taxon>Chytriomycetaceae</taxon>
        <taxon>Chytriomyces</taxon>
    </lineage>
</organism>
<dbReference type="PROSITE" id="PS50203">
    <property type="entry name" value="CALPAIN_CAT"/>
    <property type="match status" value="1"/>
</dbReference>
<dbReference type="GO" id="GO:0004198">
    <property type="term" value="F:calcium-dependent cysteine-type endopeptidase activity"/>
    <property type="evidence" value="ECO:0007669"/>
    <property type="project" value="InterPro"/>
</dbReference>
<evidence type="ECO:0000259" key="8">
    <source>
        <dbReference type="PROSITE" id="PS50203"/>
    </source>
</evidence>
<reference evidence="9 10" key="1">
    <citation type="journal article" date="2019" name="Sci. Rep.">
        <title>Comparative genomics of chytrid fungi reveal insights into the obligate biotrophic and pathogenic lifestyle of Synchytrium endobioticum.</title>
        <authorList>
            <person name="van de Vossenberg B.T.L.H."/>
            <person name="Warris S."/>
            <person name="Nguyen H.D.T."/>
            <person name="van Gent-Pelzer M.P.E."/>
            <person name="Joly D.L."/>
            <person name="van de Geest H.C."/>
            <person name="Bonants P.J.M."/>
            <person name="Smith D.S."/>
            <person name="Levesque C.A."/>
            <person name="van der Lee T.A.J."/>
        </authorList>
    </citation>
    <scope>NUCLEOTIDE SEQUENCE [LARGE SCALE GENOMIC DNA]</scope>
    <source>
        <strain evidence="9 10">CBS 675.73</strain>
    </source>
</reference>
<protein>
    <recommendedName>
        <fullName evidence="11">Calpain catalytic domain-containing protein</fullName>
    </recommendedName>
</protein>
<dbReference type="Pfam" id="PF01067">
    <property type="entry name" value="Calpain_III"/>
    <property type="match status" value="1"/>
</dbReference>
<dbReference type="Pfam" id="PF00648">
    <property type="entry name" value="Peptidase_C2"/>
    <property type="match status" value="1"/>
</dbReference>
<evidence type="ECO:0000256" key="1">
    <source>
        <dbReference type="ARBA" id="ARBA00007623"/>
    </source>
</evidence>
<dbReference type="InterPro" id="IPR022682">
    <property type="entry name" value="Calpain_domain_III"/>
</dbReference>
<feature type="active site" evidence="5">
    <location>
        <position position="291"/>
    </location>
</feature>
<dbReference type="GO" id="GO:0006508">
    <property type="term" value="P:proteolysis"/>
    <property type="evidence" value="ECO:0007669"/>
    <property type="project" value="UniProtKB-KW"/>
</dbReference>
<dbReference type="InterPro" id="IPR022683">
    <property type="entry name" value="Calpain_III"/>
</dbReference>
<keyword evidence="3" id="KW-0378">Hydrolase</keyword>